<name>A0A917B539_9MICO</name>
<accession>A0A917B539</accession>
<comment type="caution">
    <text evidence="6">The sequence shown here is derived from an EMBL/GenBank/DDBJ whole genome shotgun (WGS) entry which is preliminary data.</text>
</comment>
<dbReference type="EC" id="4.2.-.-" evidence="4"/>
<sequence>MGKTAKTSGPGPTTAATVALTRAGISFTAHAYRHDDAVTEFGDEAAQALGIEAKRVFKTLMVETDAGLAIGIVSVADMLDLKALASAVGAKRASMADKAVAERKSGYVVGGISPFGQKTRLATVLDDRAAGFATIYVSGGRRGFDIEVTPGDLVALTGAVVAPIRRS</sequence>
<evidence type="ECO:0000259" key="5">
    <source>
        <dbReference type="Pfam" id="PF04073"/>
    </source>
</evidence>
<dbReference type="RefSeq" id="WP_188675469.1">
    <property type="nucleotide sequence ID" value="NZ_BMGP01000002.1"/>
</dbReference>
<evidence type="ECO:0000256" key="3">
    <source>
        <dbReference type="ARBA" id="ARBA00023239"/>
    </source>
</evidence>
<evidence type="ECO:0000313" key="6">
    <source>
        <dbReference type="EMBL" id="GGF20686.1"/>
    </source>
</evidence>
<dbReference type="GO" id="GO:0006412">
    <property type="term" value="P:translation"/>
    <property type="evidence" value="ECO:0007669"/>
    <property type="project" value="UniProtKB-KW"/>
</dbReference>
<dbReference type="Proteomes" id="UP000598775">
    <property type="component" value="Unassembled WGS sequence"/>
</dbReference>
<dbReference type="PIRSF" id="PIRSF006181">
    <property type="entry name" value="EbsC_YbaK"/>
    <property type="match status" value="1"/>
</dbReference>
<evidence type="ECO:0000256" key="4">
    <source>
        <dbReference type="PIRNR" id="PIRNR006181"/>
    </source>
</evidence>
<protein>
    <recommendedName>
        <fullName evidence="4">Cys-tRNA(Pro)/Cys-tRNA(Cys) deacylase</fullName>
        <ecNumber evidence="4">4.2.-.-</ecNumber>
    </recommendedName>
</protein>
<dbReference type="PANTHER" id="PTHR30411">
    <property type="entry name" value="CYTOPLASMIC PROTEIN"/>
    <property type="match status" value="1"/>
</dbReference>
<dbReference type="Gene3D" id="3.90.960.10">
    <property type="entry name" value="YbaK/aminoacyl-tRNA synthetase-associated domain"/>
    <property type="match status" value="1"/>
</dbReference>
<dbReference type="PANTHER" id="PTHR30411:SF0">
    <property type="entry name" value="CYS-TRNA(PRO)_CYS-TRNA(CYS) DEACYLASE YBAK"/>
    <property type="match status" value="1"/>
</dbReference>
<evidence type="ECO:0000256" key="1">
    <source>
        <dbReference type="ARBA" id="ARBA00009798"/>
    </source>
</evidence>
<dbReference type="NCBIfam" id="TIGR00011">
    <property type="entry name" value="YbaK_EbsC"/>
    <property type="match status" value="1"/>
</dbReference>
<dbReference type="GO" id="GO:0002161">
    <property type="term" value="F:aminoacyl-tRNA deacylase activity"/>
    <property type="evidence" value="ECO:0007669"/>
    <property type="project" value="InterPro"/>
</dbReference>
<organism evidence="6 7">
    <name type="scientific">Subtercola lobariae</name>
    <dbReference type="NCBI Taxonomy" id="1588641"/>
    <lineage>
        <taxon>Bacteria</taxon>
        <taxon>Bacillati</taxon>
        <taxon>Actinomycetota</taxon>
        <taxon>Actinomycetes</taxon>
        <taxon>Micrococcales</taxon>
        <taxon>Microbacteriaceae</taxon>
        <taxon>Subtercola</taxon>
    </lineage>
</organism>
<reference evidence="6 7" key="1">
    <citation type="journal article" date="2014" name="Int. J. Syst. Evol. Microbiol.">
        <title>Complete genome sequence of Corynebacterium casei LMG S-19264T (=DSM 44701T), isolated from a smear-ripened cheese.</title>
        <authorList>
            <consortium name="US DOE Joint Genome Institute (JGI-PGF)"/>
            <person name="Walter F."/>
            <person name="Albersmeier A."/>
            <person name="Kalinowski J."/>
            <person name="Ruckert C."/>
        </authorList>
    </citation>
    <scope>NUCLEOTIDE SEQUENCE [LARGE SCALE GENOMIC DNA]</scope>
    <source>
        <strain evidence="6 7">CGMCC 1.12976</strain>
    </source>
</reference>
<dbReference type="InterPro" id="IPR007214">
    <property type="entry name" value="YbaK/aa-tRNA-synth-assoc-dom"/>
</dbReference>
<evidence type="ECO:0000256" key="2">
    <source>
        <dbReference type="ARBA" id="ARBA00022917"/>
    </source>
</evidence>
<evidence type="ECO:0000313" key="7">
    <source>
        <dbReference type="Proteomes" id="UP000598775"/>
    </source>
</evidence>
<keyword evidence="7" id="KW-1185">Reference proteome</keyword>
<dbReference type="AlphaFoldDB" id="A0A917B539"/>
<gene>
    <name evidence="6" type="ORF">GCM10011399_12910</name>
</gene>
<comment type="similarity">
    <text evidence="1 4">Belongs to the prolyl-tRNA editing family. YbaK/EbsC subfamily.</text>
</comment>
<feature type="domain" description="YbaK/aminoacyl-tRNA synthetase-associated" evidence="5">
    <location>
        <begin position="43"/>
        <end position="155"/>
    </location>
</feature>
<proteinExistence type="inferred from homology"/>
<dbReference type="SUPFAM" id="SSF55826">
    <property type="entry name" value="YbaK/ProRS associated domain"/>
    <property type="match status" value="1"/>
</dbReference>
<keyword evidence="2 4" id="KW-0648">Protein biosynthesis</keyword>
<keyword evidence="3 4" id="KW-0456">Lyase</keyword>
<dbReference type="EMBL" id="BMGP01000002">
    <property type="protein sequence ID" value="GGF20686.1"/>
    <property type="molecule type" value="Genomic_DNA"/>
</dbReference>
<dbReference type="InterPro" id="IPR004369">
    <property type="entry name" value="Prolyl-tRNA_editing_YbaK/EbsC"/>
</dbReference>
<dbReference type="InterPro" id="IPR036754">
    <property type="entry name" value="YbaK/aa-tRNA-synt-asso_dom_sf"/>
</dbReference>
<dbReference type="CDD" id="cd00002">
    <property type="entry name" value="YbaK_deacylase"/>
    <property type="match status" value="1"/>
</dbReference>
<dbReference type="GO" id="GO:0016829">
    <property type="term" value="F:lyase activity"/>
    <property type="evidence" value="ECO:0007669"/>
    <property type="project" value="UniProtKB-KW"/>
</dbReference>
<dbReference type="Pfam" id="PF04073">
    <property type="entry name" value="tRNA_edit"/>
    <property type="match status" value="1"/>
</dbReference>